<reference evidence="3 4" key="1">
    <citation type="submission" date="2015-11" db="EMBL/GenBank/DDBJ databases">
        <authorList>
            <person name="Varghese N."/>
        </authorList>
    </citation>
    <scope>NUCLEOTIDE SEQUENCE [LARGE SCALE GENOMIC DNA]</scope>
    <source>
        <strain evidence="3 4">JGI-24</strain>
    </source>
</reference>
<protein>
    <submittedName>
        <fullName evidence="3">Uncharacterized protein</fullName>
    </submittedName>
</protein>
<organism evidence="3 4">
    <name type="scientific">Kryptobacter tengchongensis</name>
    <dbReference type="NCBI Taxonomy" id="1643429"/>
    <lineage>
        <taxon>Bacteria</taxon>
        <taxon>Pseudomonadati</taxon>
        <taxon>Candidatus Kryptoniota</taxon>
        <taxon>Candidatus Kryptobacter</taxon>
    </lineage>
</organism>
<evidence type="ECO:0000313" key="3">
    <source>
        <dbReference type="EMBL" id="CUS96022.1"/>
    </source>
</evidence>
<dbReference type="InterPro" id="IPR049492">
    <property type="entry name" value="BD-FAE-like_dom"/>
</dbReference>
<name>A0A656D265_KRYT1</name>
<dbReference type="Proteomes" id="UP000243065">
    <property type="component" value="Unassembled WGS sequence"/>
</dbReference>
<dbReference type="InterPro" id="IPR029058">
    <property type="entry name" value="AB_hydrolase_fold"/>
</dbReference>
<dbReference type="PANTHER" id="PTHR43358">
    <property type="entry name" value="ALPHA/BETA-HYDROLASE"/>
    <property type="match status" value="1"/>
</dbReference>
<dbReference type="SUPFAM" id="SSF53474">
    <property type="entry name" value="alpha/beta-Hydrolases"/>
    <property type="match status" value="1"/>
</dbReference>
<dbReference type="Pfam" id="PF20434">
    <property type="entry name" value="BD-FAE"/>
    <property type="match status" value="1"/>
</dbReference>
<feature type="domain" description="AB hydrolase-1" evidence="1">
    <location>
        <begin position="81"/>
        <end position="190"/>
    </location>
</feature>
<proteinExistence type="predicted"/>
<gene>
    <name evidence="3" type="ORF">JGI24_00043</name>
</gene>
<evidence type="ECO:0000259" key="1">
    <source>
        <dbReference type="Pfam" id="PF00561"/>
    </source>
</evidence>
<feature type="domain" description="BD-FAE-like" evidence="2">
    <location>
        <begin position="200"/>
        <end position="255"/>
    </location>
</feature>
<dbReference type="InterPro" id="IPR000073">
    <property type="entry name" value="AB_hydrolase_1"/>
</dbReference>
<dbReference type="OrthoDB" id="9798884at2"/>
<dbReference type="RefSeq" id="WP_072149543.1">
    <property type="nucleotide sequence ID" value="NZ_CZVU01000001.1"/>
</dbReference>
<dbReference type="InterPro" id="IPR052920">
    <property type="entry name" value="DNA-binding_regulatory"/>
</dbReference>
<evidence type="ECO:0000313" key="4">
    <source>
        <dbReference type="Proteomes" id="UP000243065"/>
    </source>
</evidence>
<keyword evidence="4" id="KW-1185">Reference proteome</keyword>
<evidence type="ECO:0000259" key="2">
    <source>
        <dbReference type="Pfam" id="PF20434"/>
    </source>
</evidence>
<dbReference type="Pfam" id="PF00561">
    <property type="entry name" value="Abhydrolase_1"/>
    <property type="match status" value="1"/>
</dbReference>
<accession>A0A656D265</accession>
<dbReference type="EMBL" id="CZVU01000001">
    <property type="protein sequence ID" value="CUS96022.1"/>
    <property type="molecule type" value="Genomic_DNA"/>
</dbReference>
<dbReference type="PANTHER" id="PTHR43358:SF4">
    <property type="entry name" value="ALPHA_BETA HYDROLASE FOLD-1 DOMAIN-CONTAINING PROTEIN"/>
    <property type="match status" value="1"/>
</dbReference>
<sequence>MAILILILALVILLAYFLLVNFVGPSMILKPRQKNFLIDGKIISSPSELGLDYENVEIKSFDGVTLKGWLVKAGSNLVGNVIYIHGTYTNKAFGLKRAKFLSEAGYNVLLIDLRYHGESGGSFCTYGYLEKFDVSEWISFLLKRFPDVPIALFGISLGGAVAIQTAGVDNRVCAIIAEGSFANFYDLIFDYHKVKFKFSPKFLINKVLENVERTSGIKVNEISPIEYVKKVSCPVLYIHGKNDETVKPWHSIVLHRYTSNSEILLVEGAGHVNSWEVLGDGYREKIIEFLWKNCNKNKIQ</sequence>
<dbReference type="AlphaFoldDB" id="A0A656D265"/>
<dbReference type="Gene3D" id="3.40.50.1820">
    <property type="entry name" value="alpha/beta hydrolase"/>
    <property type="match status" value="1"/>
</dbReference>